<dbReference type="KEGG" id="pphe:PP2015_3363"/>
<accession>A0A0S2K6W8</accession>
<organism evidence="2 3">
    <name type="scientific">Pseudoalteromonas phenolica</name>
    <dbReference type="NCBI Taxonomy" id="161398"/>
    <lineage>
        <taxon>Bacteria</taxon>
        <taxon>Pseudomonadati</taxon>
        <taxon>Pseudomonadota</taxon>
        <taxon>Gammaproteobacteria</taxon>
        <taxon>Alteromonadales</taxon>
        <taxon>Pseudoalteromonadaceae</taxon>
        <taxon>Pseudoalteromonas</taxon>
    </lineage>
</organism>
<feature type="transmembrane region" description="Helical" evidence="1">
    <location>
        <begin position="63"/>
        <end position="83"/>
    </location>
</feature>
<feature type="transmembrane region" description="Helical" evidence="1">
    <location>
        <begin position="12"/>
        <end position="30"/>
    </location>
</feature>
<keyword evidence="3" id="KW-1185">Reference proteome</keyword>
<evidence type="ECO:0000313" key="2">
    <source>
        <dbReference type="EMBL" id="ALO43838.1"/>
    </source>
</evidence>
<feature type="transmembrane region" description="Helical" evidence="1">
    <location>
        <begin position="36"/>
        <end position="54"/>
    </location>
</feature>
<protein>
    <submittedName>
        <fullName evidence="2">Uncharacterized protein</fullName>
    </submittedName>
</protein>
<evidence type="ECO:0000313" key="3">
    <source>
        <dbReference type="Proteomes" id="UP000061457"/>
    </source>
</evidence>
<proteinExistence type="predicted"/>
<sequence>MEKINIKAGRFTLNLCFTFLIFQTFSGFFSSFSFSYLNALLLLLIGSLVVKFLYAENNQQTRFYLFLSSFLGFCLWLVSYSVLWR</sequence>
<dbReference type="PATRIC" id="fig|161398.10.peg.3427"/>
<keyword evidence="1" id="KW-1133">Transmembrane helix</keyword>
<dbReference type="Proteomes" id="UP000061457">
    <property type="component" value="Chromosome I"/>
</dbReference>
<keyword evidence="1" id="KW-0472">Membrane</keyword>
<dbReference type="AlphaFoldDB" id="A0A0S2K6W8"/>
<name>A0A0S2K6W8_9GAMM</name>
<dbReference type="EMBL" id="CP013187">
    <property type="protein sequence ID" value="ALO43838.1"/>
    <property type="molecule type" value="Genomic_DNA"/>
</dbReference>
<reference evidence="2 3" key="1">
    <citation type="submission" date="2015-11" db="EMBL/GenBank/DDBJ databases">
        <authorList>
            <person name="Zhang Y."/>
            <person name="Guo Z."/>
        </authorList>
    </citation>
    <scope>NUCLEOTIDE SEQUENCE [LARGE SCALE GENOMIC DNA]</scope>
    <source>
        <strain evidence="2 3">KCTC 12086</strain>
    </source>
</reference>
<evidence type="ECO:0000256" key="1">
    <source>
        <dbReference type="SAM" id="Phobius"/>
    </source>
</evidence>
<gene>
    <name evidence="2" type="ORF">PP2015_3363</name>
</gene>
<dbReference type="STRING" id="161398.PP2015_3363"/>
<keyword evidence="1" id="KW-0812">Transmembrane</keyword>